<organism evidence="1 2">
    <name type="scientific">Aminipila luticellarii</name>
    <dbReference type="NCBI Taxonomy" id="2507160"/>
    <lineage>
        <taxon>Bacteria</taxon>
        <taxon>Bacillati</taxon>
        <taxon>Bacillota</taxon>
        <taxon>Clostridia</taxon>
        <taxon>Peptostreptococcales</taxon>
        <taxon>Anaerovoracaceae</taxon>
        <taxon>Aminipila</taxon>
    </lineage>
</organism>
<evidence type="ECO:0000313" key="1">
    <source>
        <dbReference type="EMBL" id="QAT41862.1"/>
    </source>
</evidence>
<dbReference type="InterPro" id="IPR027417">
    <property type="entry name" value="P-loop_NTPase"/>
</dbReference>
<evidence type="ECO:0008006" key="3">
    <source>
        <dbReference type="Google" id="ProtNLM"/>
    </source>
</evidence>
<evidence type="ECO:0000313" key="2">
    <source>
        <dbReference type="Proteomes" id="UP000287601"/>
    </source>
</evidence>
<dbReference type="KEGG" id="amij:EQM06_00715"/>
<dbReference type="OrthoDB" id="713315at2"/>
<sequence length="393" mass="45128">MQQQTSDTDCYPGDEKIAELLQDMDYRQQDDKDCRWRPFQIAFLLMDINSIINDESPERDIVDLIWFPTGGGKTEAYLGLTAFTIFYRRLTHLTESGGTAVIMRYTLRLLAAQQFTRAATLICACEYIRQDCEARKRVYPAYPLGKEPITIGLWIGGSHIPNKNDDANFHLKKLLAVKDHFYVRNEKDRHNKFQVLKCPWCGTKLVKDDKDKKLVGSWGYKMRDGKHFYMSCTHEDCDFTAKLPIQIIDEELYNNPPTLLFGTVDKFAMLPWDGRIGSFFAVNSDNRAPELIIQDELHLISGALGTIVGLYETAVDAICSQKGVRPKIIASTATIKEPRNNARFYIIAMLFNSRHRDWIQATRSLLVKRKYLMKTESSDENMSGLCLPARLRQ</sequence>
<dbReference type="RefSeq" id="WP_128744516.1">
    <property type="nucleotide sequence ID" value="NZ_CP035281.1"/>
</dbReference>
<keyword evidence="2" id="KW-1185">Reference proteome</keyword>
<protein>
    <recommendedName>
        <fullName evidence="3">Helicase</fullName>
    </recommendedName>
</protein>
<dbReference type="AlphaFoldDB" id="A0A410PSC2"/>
<name>A0A410PSC2_9FIRM</name>
<gene>
    <name evidence="1" type="ORF">EQM06_00715</name>
</gene>
<proteinExistence type="predicted"/>
<dbReference type="Proteomes" id="UP000287601">
    <property type="component" value="Chromosome"/>
</dbReference>
<dbReference type="EMBL" id="CP035281">
    <property type="protein sequence ID" value="QAT41862.1"/>
    <property type="molecule type" value="Genomic_DNA"/>
</dbReference>
<reference evidence="1 2" key="1">
    <citation type="submission" date="2019-01" db="EMBL/GenBank/DDBJ databases">
        <title>Draft genomes of a novel of Aminipila strains.</title>
        <authorList>
            <person name="Ma S."/>
        </authorList>
    </citation>
    <scope>NUCLEOTIDE SEQUENCE [LARGE SCALE GENOMIC DNA]</scope>
    <source>
        <strain evidence="2">JN-39</strain>
    </source>
</reference>
<accession>A0A410PSC2</accession>
<dbReference type="SUPFAM" id="SSF52540">
    <property type="entry name" value="P-loop containing nucleoside triphosphate hydrolases"/>
    <property type="match status" value="1"/>
</dbReference>